<evidence type="ECO:0000256" key="9">
    <source>
        <dbReference type="ARBA" id="ARBA00022837"/>
    </source>
</evidence>
<name>A0A8C0UU82_CYACU</name>
<evidence type="ECO:0000256" key="6">
    <source>
        <dbReference type="ARBA" id="ARBA00022692"/>
    </source>
</evidence>
<evidence type="ECO:0000256" key="1">
    <source>
        <dbReference type="ARBA" id="ARBA00004479"/>
    </source>
</evidence>
<dbReference type="FunFam" id="3.40.50.410:FF:000007">
    <property type="entry name" value="Calcium voltage-gated channel auxiliary subunit alpha2delta 3"/>
    <property type="match status" value="1"/>
</dbReference>
<evidence type="ECO:0000256" key="4">
    <source>
        <dbReference type="ARBA" id="ARBA00022568"/>
    </source>
</evidence>
<evidence type="ECO:0000313" key="20">
    <source>
        <dbReference type="Proteomes" id="UP000694410"/>
    </source>
</evidence>
<evidence type="ECO:0000256" key="17">
    <source>
        <dbReference type="SAM" id="MobiDB-lite"/>
    </source>
</evidence>
<evidence type="ECO:0000256" key="14">
    <source>
        <dbReference type="ARBA" id="ARBA00023157"/>
    </source>
</evidence>
<feature type="compositionally biased region" description="Polar residues" evidence="17">
    <location>
        <begin position="791"/>
        <end position="800"/>
    </location>
</feature>
<dbReference type="InterPro" id="IPR036465">
    <property type="entry name" value="vWFA_dom_sf"/>
</dbReference>
<accession>A0A8C0UU82</accession>
<dbReference type="SMART" id="SM00327">
    <property type="entry name" value="VWA"/>
    <property type="match status" value="1"/>
</dbReference>
<dbReference type="SUPFAM" id="SSF53300">
    <property type="entry name" value="vWA-like"/>
    <property type="match status" value="1"/>
</dbReference>
<dbReference type="FunFam" id="3.30.450.20:FF:000012">
    <property type="entry name" value="Calcium channel, voltage-dependent, alpha2/delta subunit 3"/>
    <property type="match status" value="1"/>
</dbReference>
<keyword evidence="8" id="KW-0732">Signal</keyword>
<keyword evidence="6" id="KW-0812">Transmembrane</keyword>
<dbReference type="InterPro" id="IPR013608">
    <property type="entry name" value="VWA_N"/>
</dbReference>
<dbReference type="InterPro" id="IPR051173">
    <property type="entry name" value="Ca_channel_alpha-2/delta"/>
</dbReference>
<keyword evidence="15" id="KW-0325">Glycoprotein</keyword>
<keyword evidence="3" id="KW-0813">Transport</keyword>
<evidence type="ECO:0000256" key="7">
    <source>
        <dbReference type="ARBA" id="ARBA00022723"/>
    </source>
</evidence>
<dbReference type="Pfam" id="PF08399">
    <property type="entry name" value="VWA_N"/>
    <property type="match status" value="1"/>
</dbReference>
<dbReference type="InterPro" id="IPR002035">
    <property type="entry name" value="VWF_A"/>
</dbReference>
<dbReference type="PROSITE" id="PS50234">
    <property type="entry name" value="VWFA"/>
    <property type="match status" value="1"/>
</dbReference>
<dbReference type="Pfam" id="PF08473">
    <property type="entry name" value="VGCC_alpha2"/>
    <property type="match status" value="1"/>
</dbReference>
<evidence type="ECO:0000259" key="18">
    <source>
        <dbReference type="PROSITE" id="PS50234"/>
    </source>
</evidence>
<comment type="similarity">
    <text evidence="2">Belongs to the calcium channel subunit alpha-2/delta family.</text>
</comment>
<evidence type="ECO:0000256" key="5">
    <source>
        <dbReference type="ARBA" id="ARBA00022673"/>
    </source>
</evidence>
<keyword evidence="16" id="KW-0407">Ion channel</keyword>
<dbReference type="AlphaFoldDB" id="A0A8C0UU82"/>
<evidence type="ECO:0000256" key="2">
    <source>
        <dbReference type="ARBA" id="ARBA00007060"/>
    </source>
</evidence>
<evidence type="ECO:0000256" key="8">
    <source>
        <dbReference type="ARBA" id="ARBA00022729"/>
    </source>
</evidence>
<reference evidence="19" key="1">
    <citation type="submission" date="2025-08" db="UniProtKB">
        <authorList>
            <consortium name="Ensembl"/>
        </authorList>
    </citation>
    <scope>IDENTIFICATION</scope>
</reference>
<reference evidence="19" key="2">
    <citation type="submission" date="2025-09" db="UniProtKB">
        <authorList>
            <consortium name="Ensembl"/>
        </authorList>
    </citation>
    <scope>IDENTIFICATION</scope>
</reference>
<evidence type="ECO:0000256" key="16">
    <source>
        <dbReference type="ARBA" id="ARBA00023303"/>
    </source>
</evidence>
<dbReference type="Gene3D" id="3.40.50.410">
    <property type="entry name" value="von Willebrand factor, type A domain"/>
    <property type="match status" value="1"/>
</dbReference>
<evidence type="ECO:0000256" key="13">
    <source>
        <dbReference type="ARBA" id="ARBA00023136"/>
    </source>
</evidence>
<keyword evidence="5" id="KW-0107">Calcium channel</keyword>
<dbReference type="Proteomes" id="UP000694410">
    <property type="component" value="Unplaced"/>
</dbReference>
<dbReference type="Gene3D" id="3.30.450.20">
    <property type="entry name" value="PAS domain"/>
    <property type="match status" value="2"/>
</dbReference>
<keyword evidence="14" id="KW-1015">Disulfide bond</keyword>
<dbReference type="Pfam" id="PF13768">
    <property type="entry name" value="VWA_3"/>
    <property type="match status" value="1"/>
</dbReference>
<sequence>LLPPQPLACSAGGAALLLFVQGLNYDTLTLISLQQLGLWVVKSWADAFGGELYSIVTKYSGSLLLQKKYKDVEPTLKIKEVDGLELVKKFSEQMESMLRRKVEAVERLVEAAEDADLNHEYNSSLEFDYYNSLLINDKDENDNYVELGDEFILEPNEHFNNLLVNTTYSDIQLPTNVYNKDPDILNGVYMSEALNPIFVDNFERDPTLTWQYFGSSTGFFRLYPGIKWLPDENGVISFDCRNRGWYIQAATSPKDIVIIVDVSGSMKGLRMTIAKHTIVTILDTLGENDFVNIIAYNDYVHFIEPCFKGILVQADRDNREHFKQLVEELQAKGVGTVSKALTESFKILREFRDAGQGGLCNQAIMLITDGAVEDYEAVFEKYNWPDRKVRVFTYLIGREVTFAPNVKWIACNNKGYYTQISTLADVQENVMEYLHVLSRPMVINHDHDIIWTEAYMDSAQSLLLMTTVAMPVFSKKNETRSHGILLGVVGSDVPLRELLKLAPRYKLGVHGYAFLNTNNGYILSHPDLRPLYKEGKKLKPKPNYNSVDLSEVEWEDQDEIVSVRNPGDIIPGPHHCSKRVLFLTNDYFFTDISGTPFSLGVVLSRGHGEYILLGNTSVEEGLHDLLQPDLSLANEWIYCITDIDPDHRKLSQLEAVIRFLTGEEPDLECDEELVQEVLFDAVVTAPMEAYWTTLALNMDTEAGIEMAFLGTRAGLMRSALYVGSEKISNKKFLTQKDKESIFTMDHFPLWYRRAAEHPPGSFIYSIVSEDDSGNPSLNTDSALPPSKNPPCVQQASRQTRSAGAIKHLENTVYSGFPFLCLQTGKFFGAVDGSVMTQLLNMGMFRRLVFPHHLVGAGMAAWLFCAAAPGRAAPRALPSRCPPLCRPAAHRHKKHDTLQPCDTEYPVFVYEPAIRETNGLIDCGDCQKMFVAQQIISSNLLLLVTDTVCDCSIFPPVPMDAKEVKYILLPAHNASVKCERMRSQKLRRRPDSCHAFHPEVSRDRGDARAWHARLAPLALWRCPSCWSRVPIPGGFSLVPPGKGLGSETAGSGAHTRPKTHPHPHTLLGGSHGGLLWSTGIPPVPALVPGGISRPQALLPLPKAGSRQADPCLPSGRRMPRTAVALLPSPCGRRCCSCPWCCSCGDAARGSHGPGGTRRDTAGHSGTQRDTVGHGPCWDTEGPPLQGPARCRPGRLLGRLWPKETREAAGAAPVHSSSSVTPLTAILAVESILQHPPSQPAGLQAAELPRGEPPRF</sequence>
<keyword evidence="13" id="KW-0472">Membrane</keyword>
<dbReference type="PANTHER" id="PTHR10166">
    <property type="entry name" value="VOLTAGE-DEPENDENT CALCIUM CHANNEL SUBUNIT ALPHA-2/DELTA-RELATED"/>
    <property type="match status" value="1"/>
</dbReference>
<evidence type="ECO:0000256" key="15">
    <source>
        <dbReference type="ARBA" id="ARBA00023180"/>
    </source>
</evidence>
<dbReference type="GO" id="GO:0005245">
    <property type="term" value="F:voltage-gated calcium channel activity"/>
    <property type="evidence" value="ECO:0007669"/>
    <property type="project" value="TreeGrafter"/>
</dbReference>
<keyword evidence="4" id="KW-0109">Calcium transport</keyword>
<feature type="domain" description="VWFA" evidence="18">
    <location>
        <begin position="255"/>
        <end position="437"/>
    </location>
</feature>
<feature type="region of interest" description="Disordered" evidence="17">
    <location>
        <begin position="773"/>
        <end position="800"/>
    </location>
</feature>
<keyword evidence="11" id="KW-1133">Transmembrane helix</keyword>
<proteinExistence type="inferred from homology"/>
<keyword evidence="7" id="KW-0479">Metal-binding</keyword>
<protein>
    <submittedName>
        <fullName evidence="19">Calcium voltage-gated channel auxiliary subunit alpha2delta 4</fullName>
    </submittedName>
</protein>
<evidence type="ECO:0000256" key="3">
    <source>
        <dbReference type="ARBA" id="ARBA00022448"/>
    </source>
</evidence>
<keyword evidence="12" id="KW-0406">Ion transport</keyword>
<comment type="subcellular location">
    <subcellularLocation>
        <location evidence="1">Membrane</location>
        <topology evidence="1">Single-pass type I membrane protein</topology>
    </subcellularLocation>
</comment>
<evidence type="ECO:0000256" key="10">
    <source>
        <dbReference type="ARBA" id="ARBA00022882"/>
    </source>
</evidence>
<dbReference type="PANTHER" id="PTHR10166:SF59">
    <property type="entry name" value="VOLTAGE-DEPENDENT CALCIUM CHANNEL SUBUNIT ALPHA-2_DELTA-4"/>
    <property type="match status" value="1"/>
</dbReference>
<evidence type="ECO:0000313" key="19">
    <source>
        <dbReference type="Ensembl" id="ENSCCEP00000012396.1"/>
    </source>
</evidence>
<dbReference type="InterPro" id="IPR013680">
    <property type="entry name" value="VDCC_a2/dsu"/>
</dbReference>
<gene>
    <name evidence="19" type="primary">CACNA2D4</name>
</gene>
<keyword evidence="10" id="KW-0851">Voltage-gated channel</keyword>
<dbReference type="CDD" id="cd01463">
    <property type="entry name" value="vWA_VGCC_like"/>
    <property type="match status" value="1"/>
</dbReference>
<dbReference type="GO" id="GO:0046872">
    <property type="term" value="F:metal ion binding"/>
    <property type="evidence" value="ECO:0007669"/>
    <property type="project" value="UniProtKB-KW"/>
</dbReference>
<evidence type="ECO:0000256" key="11">
    <source>
        <dbReference type="ARBA" id="ARBA00022989"/>
    </source>
</evidence>
<organism evidence="19 20">
    <name type="scientific">Cyanistes caeruleus</name>
    <name type="common">Eurasian blue tit</name>
    <name type="synonym">Parus caeruleus</name>
    <dbReference type="NCBI Taxonomy" id="156563"/>
    <lineage>
        <taxon>Eukaryota</taxon>
        <taxon>Metazoa</taxon>
        <taxon>Chordata</taxon>
        <taxon>Craniata</taxon>
        <taxon>Vertebrata</taxon>
        <taxon>Euteleostomi</taxon>
        <taxon>Archelosauria</taxon>
        <taxon>Archosauria</taxon>
        <taxon>Dinosauria</taxon>
        <taxon>Saurischia</taxon>
        <taxon>Theropoda</taxon>
        <taxon>Coelurosauria</taxon>
        <taxon>Aves</taxon>
        <taxon>Neognathae</taxon>
        <taxon>Neoaves</taxon>
        <taxon>Telluraves</taxon>
        <taxon>Australaves</taxon>
        <taxon>Passeriformes</taxon>
        <taxon>Paridae</taxon>
        <taxon>Cyanistes</taxon>
    </lineage>
</organism>
<dbReference type="Ensembl" id="ENSCCET00000019313.1">
    <property type="protein sequence ID" value="ENSCCEP00000012396.1"/>
    <property type="gene ID" value="ENSCCEG00000011927.1"/>
</dbReference>
<feature type="region of interest" description="Disordered" evidence="17">
    <location>
        <begin position="1234"/>
        <end position="1254"/>
    </location>
</feature>
<dbReference type="GO" id="GO:0005891">
    <property type="term" value="C:voltage-gated calcium channel complex"/>
    <property type="evidence" value="ECO:0007669"/>
    <property type="project" value="TreeGrafter"/>
</dbReference>
<keyword evidence="9" id="KW-0106">Calcium</keyword>
<evidence type="ECO:0000256" key="12">
    <source>
        <dbReference type="ARBA" id="ARBA00023065"/>
    </source>
</evidence>
<keyword evidence="20" id="KW-1185">Reference proteome</keyword>
<feature type="region of interest" description="Disordered" evidence="17">
    <location>
        <begin position="1146"/>
        <end position="1189"/>
    </location>
</feature>